<comment type="caution">
    <text evidence="1">The sequence shown here is derived from an EMBL/GenBank/DDBJ whole genome shotgun (WGS) entry which is preliminary data.</text>
</comment>
<gene>
    <name evidence="1" type="ORF">PIB30_047134</name>
</gene>
<organism evidence="1 2">
    <name type="scientific">Stylosanthes scabra</name>
    <dbReference type="NCBI Taxonomy" id="79078"/>
    <lineage>
        <taxon>Eukaryota</taxon>
        <taxon>Viridiplantae</taxon>
        <taxon>Streptophyta</taxon>
        <taxon>Embryophyta</taxon>
        <taxon>Tracheophyta</taxon>
        <taxon>Spermatophyta</taxon>
        <taxon>Magnoliopsida</taxon>
        <taxon>eudicotyledons</taxon>
        <taxon>Gunneridae</taxon>
        <taxon>Pentapetalae</taxon>
        <taxon>rosids</taxon>
        <taxon>fabids</taxon>
        <taxon>Fabales</taxon>
        <taxon>Fabaceae</taxon>
        <taxon>Papilionoideae</taxon>
        <taxon>50 kb inversion clade</taxon>
        <taxon>dalbergioids sensu lato</taxon>
        <taxon>Dalbergieae</taxon>
        <taxon>Pterocarpus clade</taxon>
        <taxon>Stylosanthes</taxon>
    </lineage>
</organism>
<accession>A0ABU6VFR1</accession>
<protein>
    <submittedName>
        <fullName evidence="1">Uncharacterized protein</fullName>
    </submittedName>
</protein>
<evidence type="ECO:0000313" key="2">
    <source>
        <dbReference type="Proteomes" id="UP001341840"/>
    </source>
</evidence>
<evidence type="ECO:0000313" key="1">
    <source>
        <dbReference type="EMBL" id="MED6172116.1"/>
    </source>
</evidence>
<dbReference type="Proteomes" id="UP001341840">
    <property type="component" value="Unassembled WGS sequence"/>
</dbReference>
<reference evidence="1 2" key="1">
    <citation type="journal article" date="2023" name="Plants (Basel)">
        <title>Bridging the Gap: Combining Genomics and Transcriptomics Approaches to Understand Stylosanthes scabra, an Orphan Legume from the Brazilian Caatinga.</title>
        <authorList>
            <person name="Ferreira-Neto J.R.C."/>
            <person name="da Silva M.D."/>
            <person name="Binneck E."/>
            <person name="de Melo N.F."/>
            <person name="da Silva R.H."/>
            <person name="de Melo A.L.T.M."/>
            <person name="Pandolfi V."/>
            <person name="Bustamante F.O."/>
            <person name="Brasileiro-Vidal A.C."/>
            <person name="Benko-Iseppon A.M."/>
        </authorList>
    </citation>
    <scope>NUCLEOTIDE SEQUENCE [LARGE SCALE GENOMIC DNA]</scope>
    <source>
        <tissue evidence="1">Leaves</tissue>
    </source>
</reference>
<keyword evidence="2" id="KW-1185">Reference proteome</keyword>
<dbReference type="EMBL" id="JASCZI010151334">
    <property type="protein sequence ID" value="MED6172116.1"/>
    <property type="molecule type" value="Genomic_DNA"/>
</dbReference>
<proteinExistence type="predicted"/>
<name>A0ABU6VFR1_9FABA</name>
<sequence>MMMTPKIMMRPVHVYYKHGVSKPHVVEDFGGTSHAAAATEASIDEDILAEQFVSIVSLLCVSSIHAHFLTLPDSYLMLHLVPSLDKSDPIAADAHYDILVYGQRSSC</sequence>